<sequence length="74" mass="7958">APVPPCARRFLRGLLCEAGARLGRGGARDFRGLELFAGIRWGALRRAPAPFLPRARGAADTANFDVIDEGLTRP</sequence>
<evidence type="ECO:0000259" key="7">
    <source>
        <dbReference type="PROSITE" id="PS51285"/>
    </source>
</evidence>
<dbReference type="PROSITE" id="PS51285">
    <property type="entry name" value="AGC_KINASE_CTER"/>
    <property type="match status" value="1"/>
</dbReference>
<dbReference type="EMBL" id="VZRP01004055">
    <property type="protein sequence ID" value="NWV60987.1"/>
    <property type="molecule type" value="Genomic_DNA"/>
</dbReference>
<comment type="caution">
    <text evidence="8">The sequence shown here is derived from an EMBL/GenBank/DDBJ whole genome shotgun (WGS) entry which is preliminary data.</text>
</comment>
<keyword evidence="2" id="KW-0723">Serine/threonine-protein kinase</keyword>
<evidence type="ECO:0000256" key="2">
    <source>
        <dbReference type="ARBA" id="ARBA00022527"/>
    </source>
</evidence>
<feature type="non-terminal residue" evidence="8">
    <location>
        <position position="1"/>
    </location>
</feature>
<evidence type="ECO:0000313" key="9">
    <source>
        <dbReference type="Proteomes" id="UP000564407"/>
    </source>
</evidence>
<dbReference type="GO" id="GO:0005737">
    <property type="term" value="C:cytoplasm"/>
    <property type="evidence" value="ECO:0007669"/>
    <property type="project" value="TreeGrafter"/>
</dbReference>
<dbReference type="PANTHER" id="PTHR22988:SF79">
    <property type="entry name" value="LOW QUALITY PROTEIN: MYOTONIN-PROTEIN KINASE"/>
    <property type="match status" value="1"/>
</dbReference>
<evidence type="ECO:0000256" key="3">
    <source>
        <dbReference type="ARBA" id="ARBA00022679"/>
    </source>
</evidence>
<evidence type="ECO:0000256" key="6">
    <source>
        <dbReference type="ARBA" id="ARBA00022840"/>
    </source>
</evidence>
<dbReference type="GO" id="GO:0031032">
    <property type="term" value="P:actomyosin structure organization"/>
    <property type="evidence" value="ECO:0007669"/>
    <property type="project" value="TreeGrafter"/>
</dbReference>
<keyword evidence="9" id="KW-1185">Reference proteome</keyword>
<evidence type="ECO:0000313" key="8">
    <source>
        <dbReference type="EMBL" id="NWV60987.1"/>
    </source>
</evidence>
<dbReference type="AlphaFoldDB" id="A0A7K6GCJ8"/>
<name>A0A7K6GCJ8_9PASS</name>
<dbReference type="GO" id="GO:0005856">
    <property type="term" value="C:cytoskeleton"/>
    <property type="evidence" value="ECO:0007669"/>
    <property type="project" value="TreeGrafter"/>
</dbReference>
<keyword evidence="4" id="KW-0547">Nucleotide-binding</keyword>
<dbReference type="Gene3D" id="1.10.510.10">
    <property type="entry name" value="Transferase(Phosphotransferase) domain 1"/>
    <property type="match status" value="1"/>
</dbReference>
<keyword evidence="5 8" id="KW-0418">Kinase</keyword>
<dbReference type="EC" id="2.7.11.1" evidence="1"/>
<dbReference type="InterPro" id="IPR000961">
    <property type="entry name" value="AGC-kinase_C"/>
</dbReference>
<evidence type="ECO:0000256" key="5">
    <source>
        <dbReference type="ARBA" id="ARBA00022777"/>
    </source>
</evidence>
<dbReference type="GO" id="GO:0004674">
    <property type="term" value="F:protein serine/threonine kinase activity"/>
    <property type="evidence" value="ECO:0007669"/>
    <property type="project" value="UniProtKB-KW"/>
</dbReference>
<dbReference type="Gene3D" id="3.30.200.20">
    <property type="entry name" value="Phosphorylase Kinase, domain 1"/>
    <property type="match status" value="1"/>
</dbReference>
<evidence type="ECO:0000256" key="4">
    <source>
        <dbReference type="ARBA" id="ARBA00022741"/>
    </source>
</evidence>
<accession>A0A7K6GCJ8</accession>
<evidence type="ECO:0000256" key="1">
    <source>
        <dbReference type="ARBA" id="ARBA00012513"/>
    </source>
</evidence>
<proteinExistence type="predicted"/>
<feature type="domain" description="AGC-kinase C-terminal" evidence="7">
    <location>
        <begin position="37"/>
        <end position="74"/>
    </location>
</feature>
<dbReference type="GO" id="GO:0005524">
    <property type="term" value="F:ATP binding"/>
    <property type="evidence" value="ECO:0007669"/>
    <property type="project" value="UniProtKB-KW"/>
</dbReference>
<gene>
    <name evidence="8" type="primary">Cdc42bpg</name>
    <name evidence="8" type="ORF">MALELE_R15302</name>
</gene>
<reference evidence="8 9" key="1">
    <citation type="submission" date="2019-09" db="EMBL/GenBank/DDBJ databases">
        <title>Bird 10,000 Genomes (B10K) Project - Family phase.</title>
        <authorList>
            <person name="Zhang G."/>
        </authorList>
    </citation>
    <scope>NUCLEOTIDE SEQUENCE [LARGE SCALE GENOMIC DNA]</scope>
    <source>
        <strain evidence="8">B10K-DU-029-44</strain>
        <tissue evidence="8">Heart</tissue>
    </source>
</reference>
<protein>
    <recommendedName>
        <fullName evidence="1">non-specific serine/threonine protein kinase</fullName>
        <ecNumber evidence="1">2.7.11.1</ecNumber>
    </recommendedName>
</protein>
<dbReference type="Proteomes" id="UP000564407">
    <property type="component" value="Unassembled WGS sequence"/>
</dbReference>
<organism evidence="8 9">
    <name type="scientific">Malurus elegans</name>
    <name type="common">Red-winged fairywren</name>
    <dbReference type="NCBI Taxonomy" id="720584"/>
    <lineage>
        <taxon>Eukaryota</taxon>
        <taxon>Metazoa</taxon>
        <taxon>Chordata</taxon>
        <taxon>Craniata</taxon>
        <taxon>Vertebrata</taxon>
        <taxon>Euteleostomi</taxon>
        <taxon>Archelosauria</taxon>
        <taxon>Archosauria</taxon>
        <taxon>Dinosauria</taxon>
        <taxon>Saurischia</taxon>
        <taxon>Theropoda</taxon>
        <taxon>Coelurosauria</taxon>
        <taxon>Aves</taxon>
        <taxon>Neognathae</taxon>
        <taxon>Neoaves</taxon>
        <taxon>Telluraves</taxon>
        <taxon>Australaves</taxon>
        <taxon>Passeriformes</taxon>
        <taxon>Meliphagoidea</taxon>
        <taxon>Maluridae</taxon>
        <taxon>Malurus</taxon>
    </lineage>
</organism>
<dbReference type="PANTHER" id="PTHR22988">
    <property type="entry name" value="MYOTONIC DYSTROPHY S/T KINASE-RELATED"/>
    <property type="match status" value="1"/>
</dbReference>
<keyword evidence="6" id="KW-0067">ATP-binding</keyword>
<dbReference type="InterPro" id="IPR050839">
    <property type="entry name" value="Rho-assoc_Ser/Thr_Kinase"/>
</dbReference>
<keyword evidence="3" id="KW-0808">Transferase</keyword>
<feature type="non-terminal residue" evidence="8">
    <location>
        <position position="74"/>
    </location>
</feature>